<protein>
    <recommendedName>
        <fullName evidence="3">S-adenosyl-L-methionine-dependent methyltransferase</fullName>
    </recommendedName>
</protein>
<comment type="caution">
    <text evidence="1">The sequence shown here is derived from an EMBL/GenBank/DDBJ whole genome shotgun (WGS) entry which is preliminary data.</text>
</comment>
<dbReference type="InterPro" id="IPR029063">
    <property type="entry name" value="SAM-dependent_MTases_sf"/>
</dbReference>
<evidence type="ECO:0000313" key="2">
    <source>
        <dbReference type="Proteomes" id="UP001163846"/>
    </source>
</evidence>
<proteinExistence type="predicted"/>
<dbReference type="EMBL" id="MU806242">
    <property type="protein sequence ID" value="KAJ3837491.1"/>
    <property type="molecule type" value="Genomic_DNA"/>
</dbReference>
<name>A0AA38P7A9_9AGAR</name>
<gene>
    <name evidence="1" type="ORF">F5878DRAFT_622246</name>
</gene>
<dbReference type="SUPFAM" id="SSF53335">
    <property type="entry name" value="S-adenosyl-L-methionine-dependent methyltransferases"/>
    <property type="match status" value="1"/>
</dbReference>
<reference evidence="1" key="1">
    <citation type="submission" date="2022-08" db="EMBL/GenBank/DDBJ databases">
        <authorList>
            <consortium name="DOE Joint Genome Institute"/>
            <person name="Min B."/>
            <person name="Riley R."/>
            <person name="Sierra-Patev S."/>
            <person name="Naranjo-Ortiz M."/>
            <person name="Looney B."/>
            <person name="Konkel Z."/>
            <person name="Slot J.C."/>
            <person name="Sakamoto Y."/>
            <person name="Steenwyk J.L."/>
            <person name="Rokas A."/>
            <person name="Carro J."/>
            <person name="Camarero S."/>
            <person name="Ferreira P."/>
            <person name="Molpeceres G."/>
            <person name="Ruiz-Duenas F.J."/>
            <person name="Serrano A."/>
            <person name="Henrissat B."/>
            <person name="Drula E."/>
            <person name="Hughes K.W."/>
            <person name="Mata J.L."/>
            <person name="Ishikawa N.K."/>
            <person name="Vargas-Isla R."/>
            <person name="Ushijima S."/>
            <person name="Smith C.A."/>
            <person name="Ahrendt S."/>
            <person name="Andreopoulos W."/>
            <person name="He G."/>
            <person name="Labutti K."/>
            <person name="Lipzen A."/>
            <person name="Ng V."/>
            <person name="Sandor L."/>
            <person name="Barry K."/>
            <person name="Martinez A.T."/>
            <person name="Xiao Y."/>
            <person name="Gibbons J.G."/>
            <person name="Terashima K."/>
            <person name="Hibbett D.S."/>
            <person name="Grigoriev I.V."/>
        </authorList>
    </citation>
    <scope>NUCLEOTIDE SEQUENCE</scope>
    <source>
        <strain evidence="1">TFB9207</strain>
    </source>
</reference>
<keyword evidence="2" id="KW-1185">Reference proteome</keyword>
<sequence>MTHNLLDTNVDSDHQGIWALDFASHVASKGALIQLKCIDISNKQFPPNHPPNIEFSVRSVTNLPVEWTNTFSYAHQRLLIVAMNDSRWKEMAAEFFRVLIPGGWAELVEVEAQQLRFGVGPQSTKLVSLINKLYDAKGVIGNLGVYLPSLLAQAGFVNVRCETRYGRVGREIPRDADDEGDEKSEDQHVVVSSQYWASLWGGMKVPVINGGGYGVVQTPEEYDRLLQDCRREWDDSSEALVTYYAVCAQKPM</sequence>
<accession>A0AA38P7A9</accession>
<dbReference type="Gene3D" id="3.40.50.150">
    <property type="entry name" value="Vaccinia Virus protein VP39"/>
    <property type="match status" value="1"/>
</dbReference>
<dbReference type="Proteomes" id="UP001163846">
    <property type="component" value="Unassembled WGS sequence"/>
</dbReference>
<organism evidence="1 2">
    <name type="scientific">Lentinula raphanica</name>
    <dbReference type="NCBI Taxonomy" id="153919"/>
    <lineage>
        <taxon>Eukaryota</taxon>
        <taxon>Fungi</taxon>
        <taxon>Dikarya</taxon>
        <taxon>Basidiomycota</taxon>
        <taxon>Agaricomycotina</taxon>
        <taxon>Agaricomycetes</taxon>
        <taxon>Agaricomycetidae</taxon>
        <taxon>Agaricales</taxon>
        <taxon>Marasmiineae</taxon>
        <taxon>Omphalotaceae</taxon>
        <taxon>Lentinula</taxon>
    </lineage>
</organism>
<dbReference type="AlphaFoldDB" id="A0AA38P7A9"/>
<evidence type="ECO:0008006" key="3">
    <source>
        <dbReference type="Google" id="ProtNLM"/>
    </source>
</evidence>
<evidence type="ECO:0000313" key="1">
    <source>
        <dbReference type="EMBL" id="KAJ3837491.1"/>
    </source>
</evidence>